<protein>
    <recommendedName>
        <fullName evidence="4">DUF4276 family protein</fullName>
    </recommendedName>
</protein>
<accession>A0A450VLQ2</accession>
<dbReference type="EMBL" id="CAADEZ010000008">
    <property type="protein sequence ID" value="VFJ43448.1"/>
    <property type="molecule type" value="Genomic_DNA"/>
</dbReference>
<dbReference type="EMBL" id="CAADFA010000004">
    <property type="protein sequence ID" value="VFJ43887.1"/>
    <property type="molecule type" value="Genomic_DNA"/>
</dbReference>
<evidence type="ECO:0000313" key="1">
    <source>
        <dbReference type="EMBL" id="VFJ43448.1"/>
    </source>
</evidence>
<reference evidence="3" key="1">
    <citation type="submission" date="2019-02" db="EMBL/GenBank/DDBJ databases">
        <authorList>
            <person name="Gruber-Vodicka R. H."/>
            <person name="Seah K. B. B."/>
        </authorList>
    </citation>
    <scope>NUCLEOTIDE SEQUENCE</scope>
    <source>
        <strain evidence="1">BECK_BZ163</strain>
        <strain evidence="3">BECK_BZ164</strain>
        <strain evidence="2">BECK_BZ165</strain>
    </source>
</reference>
<name>A0A450VLQ2_9GAMM</name>
<organism evidence="3">
    <name type="scientific">Candidatus Kentrum sp. FM</name>
    <dbReference type="NCBI Taxonomy" id="2126340"/>
    <lineage>
        <taxon>Bacteria</taxon>
        <taxon>Pseudomonadati</taxon>
        <taxon>Pseudomonadota</taxon>
        <taxon>Gammaproteobacteria</taxon>
        <taxon>Candidatus Kentrum</taxon>
    </lineage>
</organism>
<dbReference type="EMBL" id="CAADFL010000004">
    <property type="protein sequence ID" value="VFK05739.1"/>
    <property type="molecule type" value="Genomic_DNA"/>
</dbReference>
<gene>
    <name evidence="1" type="ORF">BECKFM1743A_GA0114220_1000826</name>
    <name evidence="3" type="ORF">BECKFM1743B_GA0114221_100043</name>
    <name evidence="2" type="ORF">BECKFM1743C_GA0114222_1000428</name>
</gene>
<evidence type="ECO:0000313" key="2">
    <source>
        <dbReference type="EMBL" id="VFJ43887.1"/>
    </source>
</evidence>
<proteinExistence type="predicted"/>
<evidence type="ECO:0000313" key="3">
    <source>
        <dbReference type="EMBL" id="VFK05739.1"/>
    </source>
</evidence>
<sequence length="236" mass="27357">MRKLAIFTEGRTEQIFAEKLVLFLGGDAKVAVRVERVEGGRRREPRRIIEIAGTKEPEGHEFFVLIVDCGQDERVKSDIMERYRGLAGAGYRHIVGIRDLAPHRREDVERVRQGFRFGLPNDPITVSLILAIMETEAWFLAEHSHFSRLHQALTIERIRQEFGFDPMQDDMGLRDRPASDLEDIYFLEKIPYQKTCKQVERTVNSLDFSLLRNRMATRIADLGKLVRLIETFFEGP</sequence>
<evidence type="ECO:0008006" key="4">
    <source>
        <dbReference type="Google" id="ProtNLM"/>
    </source>
</evidence>
<dbReference type="AlphaFoldDB" id="A0A450VLQ2"/>